<reference evidence="1" key="1">
    <citation type="journal article" date="2020" name="Stud. Mycol.">
        <title>101 Dothideomycetes genomes: a test case for predicting lifestyles and emergence of pathogens.</title>
        <authorList>
            <person name="Haridas S."/>
            <person name="Albert R."/>
            <person name="Binder M."/>
            <person name="Bloem J."/>
            <person name="Labutti K."/>
            <person name="Salamov A."/>
            <person name="Andreopoulos B."/>
            <person name="Baker S."/>
            <person name="Barry K."/>
            <person name="Bills G."/>
            <person name="Bluhm B."/>
            <person name="Cannon C."/>
            <person name="Castanera R."/>
            <person name="Culley D."/>
            <person name="Daum C."/>
            <person name="Ezra D."/>
            <person name="Gonzalez J."/>
            <person name="Henrissat B."/>
            <person name="Kuo A."/>
            <person name="Liang C."/>
            <person name="Lipzen A."/>
            <person name="Lutzoni F."/>
            <person name="Magnuson J."/>
            <person name="Mondo S."/>
            <person name="Nolan M."/>
            <person name="Ohm R."/>
            <person name="Pangilinan J."/>
            <person name="Park H.-J."/>
            <person name="Ramirez L."/>
            <person name="Alfaro M."/>
            <person name="Sun H."/>
            <person name="Tritt A."/>
            <person name="Yoshinaga Y."/>
            <person name="Zwiers L.-H."/>
            <person name="Turgeon B."/>
            <person name="Goodwin S."/>
            <person name="Spatafora J."/>
            <person name="Crous P."/>
            <person name="Grigoriev I."/>
        </authorList>
    </citation>
    <scope>NUCLEOTIDE SEQUENCE</scope>
    <source>
        <strain evidence="1">CBS 123094</strain>
    </source>
</reference>
<sequence length="181" mass="20452">MPNPSISKCQFKCKAQRMFQRAAAAITPRGNGPRPRQVFFGWADAHTPNQRRPAEPDRIEPVLPAAHRILQQQDGVPSNRGPHLMTLESRALPSYADLFALPTFEQHKQLSVHLDEYSDGYVLPNGGYFTLEETELLVDLLPEQRDGPQSQGDRPCPICRRGAIRLRDGQRPRFRYVEPGG</sequence>
<accession>A0A6A5VU73</accession>
<dbReference type="Proteomes" id="UP000799779">
    <property type="component" value="Unassembled WGS sequence"/>
</dbReference>
<evidence type="ECO:0000313" key="1">
    <source>
        <dbReference type="EMBL" id="KAF1993063.1"/>
    </source>
</evidence>
<protein>
    <submittedName>
        <fullName evidence="1">Uncharacterized protein</fullName>
    </submittedName>
</protein>
<evidence type="ECO:0000313" key="2">
    <source>
        <dbReference type="Proteomes" id="UP000799779"/>
    </source>
</evidence>
<gene>
    <name evidence="1" type="ORF">P154DRAFT_540714</name>
</gene>
<name>A0A6A5VU73_9PLEO</name>
<dbReference type="AlphaFoldDB" id="A0A6A5VU73"/>
<proteinExistence type="predicted"/>
<keyword evidence="2" id="KW-1185">Reference proteome</keyword>
<organism evidence="1 2">
    <name type="scientific">Amniculicola lignicola CBS 123094</name>
    <dbReference type="NCBI Taxonomy" id="1392246"/>
    <lineage>
        <taxon>Eukaryota</taxon>
        <taxon>Fungi</taxon>
        <taxon>Dikarya</taxon>
        <taxon>Ascomycota</taxon>
        <taxon>Pezizomycotina</taxon>
        <taxon>Dothideomycetes</taxon>
        <taxon>Pleosporomycetidae</taxon>
        <taxon>Pleosporales</taxon>
        <taxon>Amniculicolaceae</taxon>
        <taxon>Amniculicola</taxon>
    </lineage>
</organism>
<dbReference type="EMBL" id="ML977736">
    <property type="protein sequence ID" value="KAF1993063.1"/>
    <property type="molecule type" value="Genomic_DNA"/>
</dbReference>